<dbReference type="GO" id="GO:0000786">
    <property type="term" value="C:nucleosome"/>
    <property type="evidence" value="ECO:0007669"/>
    <property type="project" value="InterPro"/>
</dbReference>
<dbReference type="Proteomes" id="UP000285961">
    <property type="component" value="Unassembled WGS sequence"/>
</dbReference>
<dbReference type="GO" id="GO:0003677">
    <property type="term" value="F:DNA binding"/>
    <property type="evidence" value="ECO:0007669"/>
    <property type="project" value="InterPro"/>
</dbReference>
<dbReference type="InterPro" id="IPR022002">
    <property type="entry name" value="ChsH2_Znr"/>
</dbReference>
<dbReference type="PANTHER" id="PTHR34075:SF5">
    <property type="entry name" value="BLR3430 PROTEIN"/>
    <property type="match status" value="1"/>
</dbReference>
<reference evidence="4 5" key="1">
    <citation type="journal article" date="2017" name="ISME J.">
        <title>Energy and carbon metabolisms in a deep terrestrial subsurface fluid microbial community.</title>
        <authorList>
            <person name="Momper L."/>
            <person name="Jungbluth S.P."/>
            <person name="Lee M.D."/>
            <person name="Amend J.P."/>
        </authorList>
    </citation>
    <scope>NUCLEOTIDE SEQUENCE [LARGE SCALE GENOMIC DNA]</scope>
    <source>
        <strain evidence="4">SURF_17</strain>
    </source>
</reference>
<proteinExistence type="predicted"/>
<dbReference type="SUPFAM" id="SSF50249">
    <property type="entry name" value="Nucleic acid-binding proteins"/>
    <property type="match status" value="1"/>
</dbReference>
<sequence length="267" mass="29717">MTDIAPKKEYLKITSGEMEQPFEWSVGKPGSRFLMELRDNKRIIGLKCPKCGIVYATPRNVCRTCFVELNEWVPLSNKGTVMTFTVLTFGFVDPSTGIERPVPYTAIFVKPDGADTSFGHFLDETDLSKIKIGMRVEAVYEENRIGSLLDIKHFTAIKEPEAKPKEAKKPKPKKSKKTKAVKAKKTAAKPKKKKVVKPKAKKAKAAKKAAKPKKKKAVKVKAKKAKTAKAKKVKAKKPAKLKKTRTVKATKAKGKKGKRAKAKKGRR</sequence>
<dbReference type="GO" id="GO:0006334">
    <property type="term" value="P:nucleosome assembly"/>
    <property type="evidence" value="ECO:0007669"/>
    <property type="project" value="InterPro"/>
</dbReference>
<feature type="compositionally biased region" description="Basic and acidic residues" evidence="1">
    <location>
        <begin position="160"/>
        <end position="169"/>
    </location>
</feature>
<dbReference type="Pfam" id="PF01796">
    <property type="entry name" value="OB_ChsH2_C"/>
    <property type="match status" value="1"/>
</dbReference>
<dbReference type="Pfam" id="PF12172">
    <property type="entry name" value="zf-ChsH2"/>
    <property type="match status" value="1"/>
</dbReference>
<dbReference type="EMBL" id="QZKI01000110">
    <property type="protein sequence ID" value="RJP66968.1"/>
    <property type="molecule type" value="Genomic_DNA"/>
</dbReference>
<evidence type="ECO:0000313" key="5">
    <source>
        <dbReference type="Proteomes" id="UP000285961"/>
    </source>
</evidence>
<feature type="region of interest" description="Disordered" evidence="1">
    <location>
        <begin position="160"/>
        <end position="267"/>
    </location>
</feature>
<name>A0A419ET41_9BACT</name>
<dbReference type="GO" id="GO:0030527">
    <property type="term" value="F:structural constituent of chromatin"/>
    <property type="evidence" value="ECO:0007669"/>
    <property type="project" value="InterPro"/>
</dbReference>
<dbReference type="InterPro" id="IPR002878">
    <property type="entry name" value="ChsH2_C"/>
</dbReference>
<accession>A0A419ET41</accession>
<dbReference type="Gene3D" id="6.10.30.10">
    <property type="match status" value="1"/>
</dbReference>
<evidence type="ECO:0000256" key="1">
    <source>
        <dbReference type="SAM" id="MobiDB-lite"/>
    </source>
</evidence>
<feature type="domain" description="ChsH2 rubredoxin-like zinc ribbon" evidence="3">
    <location>
        <begin position="42"/>
        <end position="67"/>
    </location>
</feature>
<feature type="compositionally biased region" description="Basic residues" evidence="1">
    <location>
        <begin position="170"/>
        <end position="267"/>
    </location>
</feature>
<evidence type="ECO:0000259" key="2">
    <source>
        <dbReference type="Pfam" id="PF01796"/>
    </source>
</evidence>
<dbReference type="PANTHER" id="PTHR34075">
    <property type="entry name" value="BLR3430 PROTEIN"/>
    <property type="match status" value="1"/>
</dbReference>
<dbReference type="InterPro" id="IPR012340">
    <property type="entry name" value="NA-bd_OB-fold"/>
</dbReference>
<dbReference type="InterPro" id="IPR005819">
    <property type="entry name" value="H1/H5"/>
</dbReference>
<organism evidence="4 5">
    <name type="scientific">Candidatus Abyssobacteria bacterium SURF_17</name>
    <dbReference type="NCBI Taxonomy" id="2093361"/>
    <lineage>
        <taxon>Bacteria</taxon>
        <taxon>Pseudomonadati</taxon>
        <taxon>Candidatus Hydrogenedentota</taxon>
        <taxon>Candidatus Abyssobacteria</taxon>
    </lineage>
</organism>
<dbReference type="InterPro" id="IPR052513">
    <property type="entry name" value="Thioester_dehydratase-like"/>
</dbReference>
<feature type="domain" description="ChsH2 C-terminal OB-fold" evidence="2">
    <location>
        <begin position="72"/>
        <end position="140"/>
    </location>
</feature>
<evidence type="ECO:0000313" key="4">
    <source>
        <dbReference type="EMBL" id="RJP66968.1"/>
    </source>
</evidence>
<protein>
    <submittedName>
        <fullName evidence="4">Zn-ribbon domain-containing OB-fold protein</fullName>
    </submittedName>
</protein>
<dbReference type="AlphaFoldDB" id="A0A419ET41"/>
<dbReference type="PRINTS" id="PR00624">
    <property type="entry name" value="HISTONEH5"/>
</dbReference>
<comment type="caution">
    <text evidence="4">The sequence shown here is derived from an EMBL/GenBank/DDBJ whole genome shotgun (WGS) entry which is preliminary data.</text>
</comment>
<evidence type="ECO:0000259" key="3">
    <source>
        <dbReference type="Pfam" id="PF12172"/>
    </source>
</evidence>
<gene>
    <name evidence="4" type="ORF">C4532_15225</name>
</gene>